<evidence type="ECO:0000313" key="1">
    <source>
        <dbReference type="EMBL" id="CAF4679366.1"/>
    </source>
</evidence>
<organism evidence="1 2">
    <name type="scientific">Rotaria socialis</name>
    <dbReference type="NCBI Taxonomy" id="392032"/>
    <lineage>
        <taxon>Eukaryota</taxon>
        <taxon>Metazoa</taxon>
        <taxon>Spiralia</taxon>
        <taxon>Gnathifera</taxon>
        <taxon>Rotifera</taxon>
        <taxon>Eurotatoria</taxon>
        <taxon>Bdelloidea</taxon>
        <taxon>Philodinida</taxon>
        <taxon>Philodinidae</taxon>
        <taxon>Rotaria</taxon>
    </lineage>
</organism>
<dbReference type="AlphaFoldDB" id="A0A821H7P0"/>
<proteinExistence type="predicted"/>
<sequence length="25" mass="2891">QFLIQNQTSKFVIAIAMKQQLQNQA</sequence>
<keyword evidence="2" id="KW-1185">Reference proteome</keyword>
<evidence type="ECO:0000313" key="2">
    <source>
        <dbReference type="Proteomes" id="UP000663873"/>
    </source>
</evidence>
<feature type="non-terminal residue" evidence="1">
    <location>
        <position position="1"/>
    </location>
</feature>
<reference evidence="1" key="1">
    <citation type="submission" date="2021-02" db="EMBL/GenBank/DDBJ databases">
        <authorList>
            <person name="Nowell W R."/>
        </authorList>
    </citation>
    <scope>NUCLEOTIDE SEQUENCE</scope>
</reference>
<dbReference type="Proteomes" id="UP000663873">
    <property type="component" value="Unassembled WGS sequence"/>
</dbReference>
<dbReference type="EMBL" id="CAJOBP010032585">
    <property type="protein sequence ID" value="CAF4679366.1"/>
    <property type="molecule type" value="Genomic_DNA"/>
</dbReference>
<accession>A0A821H7P0</accession>
<protein>
    <submittedName>
        <fullName evidence="1">Uncharacterized protein</fullName>
    </submittedName>
</protein>
<gene>
    <name evidence="1" type="ORF">UJA718_LOCUS35163</name>
</gene>
<name>A0A821H7P0_9BILA</name>
<comment type="caution">
    <text evidence="1">The sequence shown here is derived from an EMBL/GenBank/DDBJ whole genome shotgun (WGS) entry which is preliminary data.</text>
</comment>